<dbReference type="Proteomes" id="UP000323161">
    <property type="component" value="Unassembled WGS sequence"/>
</dbReference>
<evidence type="ECO:0000313" key="4">
    <source>
        <dbReference type="Proteomes" id="UP000323161"/>
    </source>
</evidence>
<keyword evidence="4" id="KW-1185">Reference proteome</keyword>
<evidence type="ECO:0000256" key="1">
    <source>
        <dbReference type="SAM" id="MobiDB-lite"/>
    </source>
</evidence>
<organism evidence="3 4">
    <name type="scientific">Marinobacter salinexigens</name>
    <dbReference type="NCBI Taxonomy" id="2919747"/>
    <lineage>
        <taxon>Bacteria</taxon>
        <taxon>Pseudomonadati</taxon>
        <taxon>Pseudomonadota</taxon>
        <taxon>Gammaproteobacteria</taxon>
        <taxon>Pseudomonadales</taxon>
        <taxon>Marinobacteraceae</taxon>
        <taxon>Marinobacter</taxon>
    </lineage>
</organism>
<reference evidence="3 4" key="1">
    <citation type="submission" date="2019-08" db="EMBL/GenBank/DDBJ databases">
        <title>Marinobacter ZYF650 sp. nov., a marine bacterium isolated from seawater of the Mariana trench.</title>
        <authorList>
            <person name="Ahmad W."/>
        </authorList>
    </citation>
    <scope>NUCLEOTIDE SEQUENCE [LARGE SCALE GENOMIC DNA]</scope>
    <source>
        <strain evidence="3 4">ZYF650</strain>
    </source>
</reference>
<evidence type="ECO:0000313" key="3">
    <source>
        <dbReference type="EMBL" id="KAA1176434.1"/>
    </source>
</evidence>
<feature type="chain" id="PRO_5022831713" description="Zinc resistance-associated protein" evidence="2">
    <location>
        <begin position="27"/>
        <end position="125"/>
    </location>
</feature>
<protein>
    <recommendedName>
        <fullName evidence="5">Zinc resistance-associated protein</fullName>
    </recommendedName>
</protein>
<evidence type="ECO:0000256" key="2">
    <source>
        <dbReference type="SAM" id="SignalP"/>
    </source>
</evidence>
<dbReference type="AlphaFoldDB" id="A0A5B0VPV4"/>
<dbReference type="EMBL" id="VTUU01000001">
    <property type="protein sequence ID" value="KAA1176434.1"/>
    <property type="molecule type" value="Genomic_DNA"/>
</dbReference>
<sequence length="125" mass="14981">MTRKHSLMTAGILVTALAAASPFAFAHDRDHKGDHHRGKHNIEQMCEQFRDGDGPFNREDRMAEMQERRAEMADRLKLTDEQRQIWDEMHQEKIEKHQERMEKFQEKMQERCDDADKRQDKSEEK</sequence>
<accession>A0A5B0VPV4</accession>
<keyword evidence="2" id="KW-0732">Signal</keyword>
<comment type="caution">
    <text evidence="3">The sequence shown here is derived from an EMBL/GenBank/DDBJ whole genome shotgun (WGS) entry which is preliminary data.</text>
</comment>
<name>A0A5B0VPV4_9GAMM</name>
<evidence type="ECO:0008006" key="5">
    <source>
        <dbReference type="Google" id="ProtNLM"/>
    </source>
</evidence>
<feature type="region of interest" description="Disordered" evidence="1">
    <location>
        <begin position="96"/>
        <end position="125"/>
    </location>
</feature>
<feature type="signal peptide" evidence="2">
    <location>
        <begin position="1"/>
        <end position="26"/>
    </location>
</feature>
<proteinExistence type="predicted"/>
<gene>
    <name evidence="3" type="ORF">FWJ25_03545</name>
</gene>